<evidence type="ECO:0000313" key="2">
    <source>
        <dbReference type="EMBL" id="SDK44703.1"/>
    </source>
</evidence>
<proteinExistence type="predicted"/>
<dbReference type="Proteomes" id="UP000198510">
    <property type="component" value="Unassembled WGS sequence"/>
</dbReference>
<dbReference type="STRING" id="1075417.SAMN05421823_102753"/>
<reference evidence="2 3" key="1">
    <citation type="submission" date="2016-10" db="EMBL/GenBank/DDBJ databases">
        <authorList>
            <person name="de Groot N.N."/>
        </authorList>
    </citation>
    <scope>NUCLEOTIDE SEQUENCE [LARGE SCALE GENOMIC DNA]</scope>
    <source>
        <strain evidence="2 3">DSM 25186</strain>
    </source>
</reference>
<dbReference type="InterPro" id="IPR014922">
    <property type="entry name" value="YdhG-like"/>
</dbReference>
<evidence type="ECO:0000259" key="1">
    <source>
        <dbReference type="Pfam" id="PF08818"/>
    </source>
</evidence>
<dbReference type="Pfam" id="PF08818">
    <property type="entry name" value="DUF1801"/>
    <property type="match status" value="1"/>
</dbReference>
<protein>
    <recommendedName>
        <fullName evidence="1">YdhG-like domain-containing protein</fullName>
    </recommendedName>
</protein>
<feature type="domain" description="YdhG-like" evidence="1">
    <location>
        <begin position="22"/>
        <end position="119"/>
    </location>
</feature>
<dbReference type="SUPFAM" id="SSF159888">
    <property type="entry name" value="YdhG-like"/>
    <property type="match status" value="1"/>
</dbReference>
<dbReference type="RefSeq" id="WP_089680660.1">
    <property type="nucleotide sequence ID" value="NZ_FNFO01000002.1"/>
</dbReference>
<name>A0A1G9BZA0_9BACT</name>
<keyword evidence="3" id="KW-1185">Reference proteome</keyword>
<dbReference type="AlphaFoldDB" id="A0A1G9BZA0"/>
<sequence length="129" mass="14640">MRTIETYGQFHEILIDATPPVQDLAFELRTLIQEVYPDVVEVPWPRQRITGFGIGPKKMSEHFCYIAVHRHHINLGFNHGGCLDDPTGLLGGEGKKFRHIKLATPDDIDHGALRQLLEIALYERRAALS</sequence>
<evidence type="ECO:0000313" key="3">
    <source>
        <dbReference type="Proteomes" id="UP000198510"/>
    </source>
</evidence>
<dbReference type="OrthoDB" id="1121167at2"/>
<dbReference type="EMBL" id="FNFO01000002">
    <property type="protein sequence ID" value="SDK44703.1"/>
    <property type="molecule type" value="Genomic_DNA"/>
</dbReference>
<gene>
    <name evidence="2" type="ORF">SAMN05421823_102753</name>
</gene>
<accession>A0A1G9BZA0</accession>
<organism evidence="2 3">
    <name type="scientific">Catalinimonas alkaloidigena</name>
    <dbReference type="NCBI Taxonomy" id="1075417"/>
    <lineage>
        <taxon>Bacteria</taxon>
        <taxon>Pseudomonadati</taxon>
        <taxon>Bacteroidota</taxon>
        <taxon>Cytophagia</taxon>
        <taxon>Cytophagales</taxon>
        <taxon>Catalimonadaceae</taxon>
        <taxon>Catalinimonas</taxon>
    </lineage>
</organism>